<organism evidence="5 6">
    <name type="scientific">Paenibacillus piri</name>
    <dbReference type="NCBI Taxonomy" id="2547395"/>
    <lineage>
        <taxon>Bacteria</taxon>
        <taxon>Bacillati</taxon>
        <taxon>Bacillota</taxon>
        <taxon>Bacilli</taxon>
        <taxon>Bacillales</taxon>
        <taxon>Paenibacillaceae</taxon>
        <taxon>Paenibacillus</taxon>
    </lineage>
</organism>
<evidence type="ECO:0000256" key="1">
    <source>
        <dbReference type="ARBA" id="ARBA00004776"/>
    </source>
</evidence>
<dbReference type="AlphaFoldDB" id="A0A4R5KWW4"/>
<keyword evidence="4 5" id="KW-0808">Transferase</keyword>
<evidence type="ECO:0000313" key="6">
    <source>
        <dbReference type="Proteomes" id="UP000295636"/>
    </source>
</evidence>
<proteinExistence type="inferred from homology"/>
<comment type="pathway">
    <text evidence="1">Cell wall biogenesis; cell wall polysaccharide biosynthesis.</text>
</comment>
<dbReference type="CDD" id="cd00761">
    <property type="entry name" value="Glyco_tranf_GTA_type"/>
    <property type="match status" value="1"/>
</dbReference>
<protein>
    <submittedName>
        <fullName evidence="5">Glycosyltransferase</fullName>
    </submittedName>
</protein>
<sequence>MLVISVIIPTYKRTNDLHRCLQAILNQSRMPDEVIVIARDSDEATLSLLSREYAGHDWITVIRTAVPGVVAALNAGLEAARGDLIAITDDDTAPQCSWLRNIEEHFRNDPELGGVGGRDWVHHHGRMETGSKRTVGKVQWFGRVIGNHHLGIGEAREVDVLKGANMSYRRSAIGSIRFETCLKGSGAQVYNDMDFSMAVKKAGWKLLYDPRVAVNHYPAPRFDEDQRNTFNTVAFFNMVHNETYVLLRNLGTLKRIFYLIWAVAVGSTSSPGFFQWLRLLPASGHTANRKWLISMRGRVEGIRTWRTLSKGESR</sequence>
<dbReference type="Pfam" id="PF13641">
    <property type="entry name" value="Glyco_tranf_2_3"/>
    <property type="match status" value="1"/>
</dbReference>
<comment type="similarity">
    <text evidence="2">Belongs to the glycosyltransferase 2 family.</text>
</comment>
<dbReference type="InterPro" id="IPR029044">
    <property type="entry name" value="Nucleotide-diphossugar_trans"/>
</dbReference>
<dbReference type="EMBL" id="SMRT01000001">
    <property type="protein sequence ID" value="TDG00307.1"/>
    <property type="molecule type" value="Genomic_DNA"/>
</dbReference>
<comment type="caution">
    <text evidence="5">The sequence shown here is derived from an EMBL/GenBank/DDBJ whole genome shotgun (WGS) entry which is preliminary data.</text>
</comment>
<dbReference type="GO" id="GO:0016757">
    <property type="term" value="F:glycosyltransferase activity"/>
    <property type="evidence" value="ECO:0007669"/>
    <property type="project" value="UniProtKB-KW"/>
</dbReference>
<keyword evidence="3" id="KW-0328">Glycosyltransferase</keyword>
<evidence type="ECO:0000313" key="5">
    <source>
        <dbReference type="EMBL" id="TDG00307.1"/>
    </source>
</evidence>
<dbReference type="PANTHER" id="PTHR43179">
    <property type="entry name" value="RHAMNOSYLTRANSFERASE WBBL"/>
    <property type="match status" value="1"/>
</dbReference>
<reference evidence="5 6" key="1">
    <citation type="submission" date="2019-03" db="EMBL/GenBank/DDBJ databases">
        <title>This is whole genome sequence of Paenibacillus sp MS74 strain.</title>
        <authorList>
            <person name="Trinh H.N."/>
        </authorList>
    </citation>
    <scope>NUCLEOTIDE SEQUENCE [LARGE SCALE GENOMIC DNA]</scope>
    <source>
        <strain evidence="5 6">MS74</strain>
    </source>
</reference>
<gene>
    <name evidence="5" type="ORF">E1757_01290</name>
</gene>
<dbReference type="Gene3D" id="3.90.550.10">
    <property type="entry name" value="Spore Coat Polysaccharide Biosynthesis Protein SpsA, Chain A"/>
    <property type="match status" value="1"/>
</dbReference>
<keyword evidence="6" id="KW-1185">Reference proteome</keyword>
<name>A0A4R5KWW4_9BACL</name>
<dbReference type="Proteomes" id="UP000295636">
    <property type="component" value="Unassembled WGS sequence"/>
</dbReference>
<evidence type="ECO:0000256" key="3">
    <source>
        <dbReference type="ARBA" id="ARBA00022676"/>
    </source>
</evidence>
<evidence type="ECO:0000256" key="2">
    <source>
        <dbReference type="ARBA" id="ARBA00006739"/>
    </source>
</evidence>
<dbReference type="SUPFAM" id="SSF53448">
    <property type="entry name" value="Nucleotide-diphospho-sugar transferases"/>
    <property type="match status" value="1"/>
</dbReference>
<dbReference type="OrthoDB" id="257969at2"/>
<evidence type="ECO:0000256" key="4">
    <source>
        <dbReference type="ARBA" id="ARBA00022679"/>
    </source>
</evidence>
<dbReference type="PANTHER" id="PTHR43179:SF12">
    <property type="entry name" value="GALACTOFURANOSYLTRANSFERASE GLFT2"/>
    <property type="match status" value="1"/>
</dbReference>
<accession>A0A4R5KWW4</accession>